<organism evidence="2 3">
    <name type="scientific">Enterococcus faecium 10/96A</name>
    <dbReference type="NCBI Taxonomy" id="1391465"/>
    <lineage>
        <taxon>Bacteria</taxon>
        <taxon>Bacillati</taxon>
        <taxon>Bacillota</taxon>
        <taxon>Bacilli</taxon>
        <taxon>Lactobacillales</taxon>
        <taxon>Enterococcaceae</taxon>
        <taxon>Enterococcus</taxon>
    </lineage>
</organism>
<dbReference type="AlphaFoldDB" id="A0AAV3L052"/>
<dbReference type="SUPFAM" id="SSF55804">
    <property type="entry name" value="Phoshotransferase/anion transport protein"/>
    <property type="match status" value="1"/>
</dbReference>
<comment type="caution">
    <text evidence="2">The sequence shown here is derived from an EMBL/GenBank/DDBJ whole genome shotgun (WGS) entry which is preliminary data.</text>
</comment>
<evidence type="ECO:0000313" key="3">
    <source>
        <dbReference type="Proteomes" id="UP000017126"/>
    </source>
</evidence>
<dbReference type="PANTHER" id="PTHR47738">
    <property type="entry name" value="PTS SYSTEM FRUCTOSE-LIKE EIIA COMPONENT-RELATED"/>
    <property type="match status" value="1"/>
</dbReference>
<accession>A0AAV3L052</accession>
<evidence type="ECO:0000313" key="2">
    <source>
        <dbReference type="EMBL" id="ERT47328.1"/>
    </source>
</evidence>
<protein>
    <recommendedName>
        <fullName evidence="1">PTS EIIA type-2 domain-containing protein</fullName>
    </recommendedName>
</protein>
<dbReference type="PROSITE" id="PS51094">
    <property type="entry name" value="PTS_EIIA_TYPE_2"/>
    <property type="match status" value="1"/>
</dbReference>
<dbReference type="InterPro" id="IPR016152">
    <property type="entry name" value="PTrfase/Anion_transptr"/>
</dbReference>
<proteinExistence type="predicted"/>
<dbReference type="Proteomes" id="UP000017126">
    <property type="component" value="Unassembled WGS sequence"/>
</dbReference>
<dbReference type="EMBL" id="AXOL01000076">
    <property type="protein sequence ID" value="ERT47328.1"/>
    <property type="molecule type" value="Genomic_DNA"/>
</dbReference>
<feature type="domain" description="PTS EIIA type-2" evidence="1">
    <location>
        <begin position="4"/>
        <end position="151"/>
    </location>
</feature>
<dbReference type="InterPro" id="IPR051541">
    <property type="entry name" value="PTS_SugarTrans_NitroReg"/>
</dbReference>
<dbReference type="InterPro" id="IPR002178">
    <property type="entry name" value="PTS_EIIA_type-2_dom"/>
</dbReference>
<name>A0AAV3L052_ENTFC</name>
<gene>
    <name evidence="2" type="ORF">O991_02903</name>
</gene>
<evidence type="ECO:0000259" key="1">
    <source>
        <dbReference type="PROSITE" id="PS51094"/>
    </source>
</evidence>
<dbReference type="Pfam" id="PF00359">
    <property type="entry name" value="PTS_EIIA_2"/>
    <property type="match status" value="1"/>
</dbReference>
<dbReference type="CDD" id="cd00211">
    <property type="entry name" value="PTS_IIA_fru"/>
    <property type="match status" value="1"/>
</dbReference>
<reference evidence="2 3" key="1">
    <citation type="submission" date="2013-09" db="EMBL/GenBank/DDBJ databases">
        <title>The Genome Sequence of Enterococcus faecium 10/96A.</title>
        <authorList>
            <consortium name="The Broad Institute Genome Sequencing Platform"/>
            <consortium name="The Broad Institute Genome Sequencing Center for Infectious Disease"/>
            <person name="Earl A.M."/>
            <person name="Gilmore M.S."/>
            <person name="Lebreton F."/>
            <person name="Courvalin P."/>
            <person name="Walker B."/>
            <person name="Young S.K."/>
            <person name="Zeng Q."/>
            <person name="Gargeya S."/>
            <person name="Fitzgerald M."/>
            <person name="Haas B."/>
            <person name="Abouelleil A."/>
            <person name="Alvarado L."/>
            <person name="Arachchi H.M."/>
            <person name="Berlin A.M."/>
            <person name="Chapman S.B."/>
            <person name="Dewar J."/>
            <person name="Goldberg J."/>
            <person name="Griggs A."/>
            <person name="Gujja S."/>
            <person name="Hansen M."/>
            <person name="Howarth C."/>
            <person name="Imamovic A."/>
            <person name="Larimer J."/>
            <person name="McCowan C."/>
            <person name="Murphy C."/>
            <person name="Neiman D."/>
            <person name="Pearson M."/>
            <person name="Priest M."/>
            <person name="Roberts A."/>
            <person name="Saif S."/>
            <person name="Shea T."/>
            <person name="Sisk P."/>
            <person name="Sykes S."/>
            <person name="Wortman J."/>
            <person name="Nusbaum C."/>
            <person name="Birren B."/>
        </authorList>
    </citation>
    <scope>NUCLEOTIDE SEQUENCE [LARGE SCALE GENOMIC DNA]</scope>
    <source>
        <strain evidence="2 3">10/96A</strain>
    </source>
</reference>
<dbReference type="Gene3D" id="3.40.930.10">
    <property type="entry name" value="Mannitol-specific EII, Chain A"/>
    <property type="match status" value="1"/>
</dbReference>
<dbReference type="PANTHER" id="PTHR47738:SF3">
    <property type="entry name" value="PHOSPHOTRANSFERASE SYSTEM MANNITOL_FRUCTOSE-SPECIFIC IIA DOMAIN CONTAINING PROTEIN"/>
    <property type="match status" value="1"/>
</dbReference>
<dbReference type="RefSeq" id="WP_002300823.1">
    <property type="nucleotide sequence ID" value="NZ_KI518293.1"/>
</dbReference>
<sequence length="152" mass="17445">MYTNFINQELIFFNSQFISKEQFFKETTEKLKALEYVEDSFGSAITTRELNFPTGLQLGKINIAIPHTDPQHVKKPFIAAYQLKEPVEFVQMATTDSLVPCELILVLGITDLKNQVGLLSTIMEVFGNVEKVSEYRKIKSPKELHKFLQENL</sequence>